<sequence>MAAVKSTVGATAGLTLDEAISGGNPNNHGLPFSRLQLTAGFGKGAVAKKLGQSNSLPSGKPQKPRRSSSE</sequence>
<evidence type="ECO:0000313" key="2">
    <source>
        <dbReference type="EMBL" id="ADI22633.1"/>
    </source>
</evidence>
<dbReference type="AlphaFoldDB" id="E7C5A9"/>
<organism evidence="2">
    <name type="scientific">uncultured verrucomicrobium HF0500_18J03</name>
    <dbReference type="NCBI Taxonomy" id="723599"/>
    <lineage>
        <taxon>Bacteria</taxon>
        <taxon>Pseudomonadati</taxon>
        <taxon>Verrucomicrobiota</taxon>
        <taxon>environmental samples</taxon>
    </lineage>
</organism>
<evidence type="ECO:0000256" key="1">
    <source>
        <dbReference type="SAM" id="MobiDB-lite"/>
    </source>
</evidence>
<reference evidence="2" key="1">
    <citation type="submission" date="2010-01" db="EMBL/GenBank/DDBJ databases">
        <title>Genome fragments of uncultured bacteria from the North Pacific subtropical Gyre.</title>
        <authorList>
            <person name="Pham V.D."/>
            <person name="Delong E.F."/>
        </authorList>
    </citation>
    <scope>NUCLEOTIDE SEQUENCE</scope>
</reference>
<dbReference type="EMBL" id="GU567992">
    <property type="protein sequence ID" value="ADI22633.1"/>
    <property type="molecule type" value="Genomic_DNA"/>
</dbReference>
<feature type="region of interest" description="Disordered" evidence="1">
    <location>
        <begin position="46"/>
        <end position="70"/>
    </location>
</feature>
<name>E7C5A9_9BACT</name>
<protein>
    <submittedName>
        <fullName evidence="2">Uncharacterized protein</fullName>
    </submittedName>
</protein>
<proteinExistence type="predicted"/>
<accession>E7C5A9</accession>